<dbReference type="InterPro" id="IPR000515">
    <property type="entry name" value="MetI-like"/>
</dbReference>
<dbReference type="PANTHER" id="PTHR42922">
    <property type="entry name" value="PHOSPHATE TRANSPORT SYSTEM PERMEASE PROTEIN PSTA"/>
    <property type="match status" value="1"/>
</dbReference>
<feature type="transmembrane region" description="Helical" evidence="10">
    <location>
        <begin position="92"/>
        <end position="115"/>
    </location>
</feature>
<dbReference type="EMBL" id="CADCTV010000877">
    <property type="protein sequence ID" value="CAA9367091.1"/>
    <property type="molecule type" value="Genomic_DNA"/>
</dbReference>
<evidence type="ECO:0000256" key="8">
    <source>
        <dbReference type="ARBA" id="ARBA00022989"/>
    </source>
</evidence>
<evidence type="ECO:0000256" key="6">
    <source>
        <dbReference type="ARBA" id="ARBA00022592"/>
    </source>
</evidence>
<evidence type="ECO:0000256" key="4">
    <source>
        <dbReference type="ARBA" id="ARBA00022448"/>
    </source>
</evidence>
<comment type="subcellular location">
    <subcellularLocation>
        <location evidence="1 10">Cell membrane</location>
        <topology evidence="1 10">Multi-pass membrane protein</topology>
    </subcellularLocation>
</comment>
<keyword evidence="9 10" id="KW-0472">Membrane</keyword>
<comment type="similarity">
    <text evidence="2 10">Belongs to the binding-protein-dependent transport system permease family. CysTW subfamily.</text>
</comment>
<keyword evidence="4" id="KW-0813">Transport</keyword>
<reference evidence="12" key="1">
    <citation type="submission" date="2020-02" db="EMBL/GenBank/DDBJ databases">
        <authorList>
            <person name="Meier V. D."/>
        </authorList>
    </citation>
    <scope>NUCLEOTIDE SEQUENCE</scope>
    <source>
        <strain evidence="12">AVDCRST_MAG89</strain>
    </source>
</reference>
<keyword evidence="7 10" id="KW-0812">Transmembrane</keyword>
<name>A0A6J4MUI9_9BACT</name>
<organism evidence="12">
    <name type="scientific">uncultured Gemmatimonadota bacterium</name>
    <dbReference type="NCBI Taxonomy" id="203437"/>
    <lineage>
        <taxon>Bacteria</taxon>
        <taxon>Pseudomonadati</taxon>
        <taxon>Gemmatimonadota</taxon>
        <taxon>environmental samples</taxon>
    </lineage>
</organism>
<dbReference type="CDD" id="cd06261">
    <property type="entry name" value="TM_PBP2"/>
    <property type="match status" value="1"/>
</dbReference>
<evidence type="ECO:0000256" key="1">
    <source>
        <dbReference type="ARBA" id="ARBA00004651"/>
    </source>
</evidence>
<evidence type="ECO:0000256" key="3">
    <source>
        <dbReference type="ARBA" id="ARBA00016864"/>
    </source>
</evidence>
<evidence type="ECO:0000256" key="10">
    <source>
        <dbReference type="RuleBase" id="RU363043"/>
    </source>
</evidence>
<feature type="transmembrane region" description="Helical" evidence="10">
    <location>
        <begin position="273"/>
        <end position="294"/>
    </location>
</feature>
<dbReference type="InterPro" id="IPR035906">
    <property type="entry name" value="MetI-like_sf"/>
</dbReference>
<evidence type="ECO:0000256" key="2">
    <source>
        <dbReference type="ARBA" id="ARBA00007069"/>
    </source>
</evidence>
<protein>
    <recommendedName>
        <fullName evidence="3 10">Phosphate transport system permease protein PstA</fullName>
    </recommendedName>
</protein>
<keyword evidence="8 10" id="KW-1133">Transmembrane helix</keyword>
<proteinExistence type="inferred from homology"/>
<sequence>MTGPAIGPMTAPQHAAPLDALSFRDRRRRISSRVWLALTGVAAALAVLPLLLIFFHLLRAGLGSLNPEFFTSVPAPVGQPGGGVGNGVLGTFLLVGLAGAMGLPVAIGAGVYLAEAEGGPMANGIRFITDVMNGIPSIVIGIFVWAWVVVAMGGFSAFAGGVALAIMLLPMVTRTTEEMVRLVPREIKEGALALGFTRWRTTLGVVLPAARSGILTGVLIALARIAGETAPLLFTAFGNPFWSAGLSEPIAALPVQIFQYAISPFEEQHKQAWAASLLLIALVLAMNLAARFLIRSPYRSR</sequence>
<evidence type="ECO:0000256" key="7">
    <source>
        <dbReference type="ARBA" id="ARBA00022692"/>
    </source>
</evidence>
<feature type="transmembrane region" description="Helical" evidence="10">
    <location>
        <begin position="127"/>
        <end position="148"/>
    </location>
</feature>
<dbReference type="PANTHER" id="PTHR42922:SF1">
    <property type="entry name" value="PHOSPHATE TRANSPORT SYSTEM PERMEASE PROTEIN PSTA"/>
    <property type="match status" value="1"/>
</dbReference>
<feature type="transmembrane region" description="Helical" evidence="10">
    <location>
        <begin position="34"/>
        <end position="58"/>
    </location>
</feature>
<dbReference type="NCBIfam" id="TIGR00974">
    <property type="entry name" value="3a0107s02c"/>
    <property type="match status" value="1"/>
</dbReference>
<keyword evidence="5 10" id="KW-1003">Cell membrane</keyword>
<evidence type="ECO:0000256" key="5">
    <source>
        <dbReference type="ARBA" id="ARBA00022475"/>
    </source>
</evidence>
<feature type="domain" description="ABC transmembrane type-1" evidence="11">
    <location>
        <begin position="88"/>
        <end position="290"/>
    </location>
</feature>
<feature type="transmembrane region" description="Helical" evidence="10">
    <location>
        <begin position="205"/>
        <end position="226"/>
    </location>
</feature>
<dbReference type="InterPro" id="IPR051408">
    <property type="entry name" value="Phosphate_transprt_permease"/>
</dbReference>
<dbReference type="Gene3D" id="1.10.3720.10">
    <property type="entry name" value="MetI-like"/>
    <property type="match status" value="1"/>
</dbReference>
<dbReference type="GO" id="GO:0005315">
    <property type="term" value="F:phosphate transmembrane transporter activity"/>
    <property type="evidence" value="ECO:0007669"/>
    <property type="project" value="InterPro"/>
</dbReference>
<dbReference type="InterPro" id="IPR005672">
    <property type="entry name" value="Phosphate_PstA"/>
</dbReference>
<evidence type="ECO:0000259" key="11">
    <source>
        <dbReference type="PROSITE" id="PS50928"/>
    </source>
</evidence>
<evidence type="ECO:0000313" key="12">
    <source>
        <dbReference type="EMBL" id="CAA9367091.1"/>
    </source>
</evidence>
<dbReference type="Pfam" id="PF00528">
    <property type="entry name" value="BPD_transp_1"/>
    <property type="match status" value="1"/>
</dbReference>
<dbReference type="AlphaFoldDB" id="A0A6J4MUI9"/>
<dbReference type="SUPFAM" id="SSF161098">
    <property type="entry name" value="MetI-like"/>
    <property type="match status" value="1"/>
</dbReference>
<evidence type="ECO:0000256" key="9">
    <source>
        <dbReference type="ARBA" id="ARBA00023136"/>
    </source>
</evidence>
<dbReference type="GO" id="GO:0035435">
    <property type="term" value="P:phosphate ion transmembrane transport"/>
    <property type="evidence" value="ECO:0007669"/>
    <property type="project" value="InterPro"/>
</dbReference>
<accession>A0A6J4MUI9</accession>
<gene>
    <name evidence="12" type="ORF">AVDCRST_MAG89-4194</name>
</gene>
<dbReference type="GO" id="GO:0005886">
    <property type="term" value="C:plasma membrane"/>
    <property type="evidence" value="ECO:0007669"/>
    <property type="project" value="UniProtKB-SubCell"/>
</dbReference>
<dbReference type="PROSITE" id="PS50928">
    <property type="entry name" value="ABC_TM1"/>
    <property type="match status" value="1"/>
</dbReference>
<keyword evidence="6" id="KW-0592">Phosphate transport</keyword>
<feature type="transmembrane region" description="Helical" evidence="10">
    <location>
        <begin position="154"/>
        <end position="172"/>
    </location>
</feature>